<evidence type="ECO:0000256" key="6">
    <source>
        <dbReference type="ARBA" id="ARBA00022801"/>
    </source>
</evidence>
<comment type="cofactor">
    <cofactor evidence="2">
        <name>Mg(2+)</name>
        <dbReference type="ChEBI" id="CHEBI:18420"/>
    </cofactor>
</comment>
<dbReference type="SUPFAM" id="SSF53098">
    <property type="entry name" value="Ribonuclease H-like"/>
    <property type="match status" value="1"/>
</dbReference>
<keyword evidence="12" id="KW-1185">Reference proteome</keyword>
<dbReference type="GO" id="GO:0005737">
    <property type="term" value="C:cytoplasm"/>
    <property type="evidence" value="ECO:0007669"/>
    <property type="project" value="TreeGrafter"/>
</dbReference>
<feature type="compositionally biased region" description="Low complexity" evidence="10">
    <location>
        <begin position="50"/>
        <end position="61"/>
    </location>
</feature>
<dbReference type="GO" id="GO:0006308">
    <property type="term" value="P:DNA catabolic process"/>
    <property type="evidence" value="ECO:0007669"/>
    <property type="project" value="TreeGrafter"/>
</dbReference>
<keyword evidence="8" id="KW-0460">Magnesium</keyword>
<evidence type="ECO:0000256" key="8">
    <source>
        <dbReference type="ARBA" id="ARBA00022842"/>
    </source>
</evidence>
<evidence type="ECO:0000256" key="3">
    <source>
        <dbReference type="ARBA" id="ARBA00012115"/>
    </source>
</evidence>
<protein>
    <recommendedName>
        <fullName evidence="3">exodeoxyribonuclease III</fullName>
        <ecNumber evidence="3">3.1.11.2</ecNumber>
    </recommendedName>
</protein>
<keyword evidence="7" id="KW-0269">Exonuclease</keyword>
<dbReference type="Gene3D" id="3.30.420.10">
    <property type="entry name" value="Ribonuclease H-like superfamily/Ribonuclease H"/>
    <property type="match status" value="1"/>
</dbReference>
<gene>
    <name evidence="13" type="primary">LOC116952211</name>
</gene>
<accession>A0AAJ7U2R5</accession>
<evidence type="ECO:0000256" key="1">
    <source>
        <dbReference type="ARBA" id="ARBA00000493"/>
    </source>
</evidence>
<dbReference type="InterPro" id="IPR040393">
    <property type="entry name" value="TREX1/2"/>
</dbReference>
<evidence type="ECO:0000256" key="10">
    <source>
        <dbReference type="SAM" id="MobiDB-lite"/>
    </source>
</evidence>
<dbReference type="GO" id="GO:0003676">
    <property type="term" value="F:nucleic acid binding"/>
    <property type="evidence" value="ECO:0007669"/>
    <property type="project" value="InterPro"/>
</dbReference>
<evidence type="ECO:0000313" key="13">
    <source>
        <dbReference type="RefSeq" id="XP_032827238.1"/>
    </source>
</evidence>
<evidence type="ECO:0000256" key="9">
    <source>
        <dbReference type="ARBA" id="ARBA00025769"/>
    </source>
</evidence>
<keyword evidence="4" id="KW-0540">Nuclease</keyword>
<dbReference type="PANTHER" id="PTHR13058:SF19">
    <property type="entry name" value="LD40940P"/>
    <property type="match status" value="1"/>
</dbReference>
<feature type="compositionally biased region" description="Pro residues" evidence="10">
    <location>
        <begin position="74"/>
        <end position="87"/>
    </location>
</feature>
<feature type="compositionally biased region" description="Basic residues" evidence="10">
    <location>
        <begin position="256"/>
        <end position="271"/>
    </location>
</feature>
<proteinExistence type="inferred from homology"/>
<dbReference type="InterPro" id="IPR036397">
    <property type="entry name" value="RNaseH_sf"/>
</dbReference>
<evidence type="ECO:0000313" key="12">
    <source>
        <dbReference type="Proteomes" id="UP001318040"/>
    </source>
</evidence>
<dbReference type="GO" id="GO:0008311">
    <property type="term" value="F:double-stranded DNA 3'-5' DNA exonuclease activity"/>
    <property type="evidence" value="ECO:0007669"/>
    <property type="project" value="UniProtKB-EC"/>
</dbReference>
<dbReference type="GO" id="GO:0046872">
    <property type="term" value="F:metal ion binding"/>
    <property type="evidence" value="ECO:0007669"/>
    <property type="project" value="UniProtKB-KW"/>
</dbReference>
<organism evidence="12 13">
    <name type="scientific">Petromyzon marinus</name>
    <name type="common">Sea lamprey</name>
    <dbReference type="NCBI Taxonomy" id="7757"/>
    <lineage>
        <taxon>Eukaryota</taxon>
        <taxon>Metazoa</taxon>
        <taxon>Chordata</taxon>
        <taxon>Craniata</taxon>
        <taxon>Vertebrata</taxon>
        <taxon>Cyclostomata</taxon>
        <taxon>Hyperoartia</taxon>
        <taxon>Petromyzontiformes</taxon>
        <taxon>Petromyzontidae</taxon>
        <taxon>Petromyzon</taxon>
    </lineage>
</organism>
<feature type="region of interest" description="Disordered" evidence="10">
    <location>
        <begin position="1"/>
        <end position="87"/>
    </location>
</feature>
<feature type="non-terminal residue" evidence="13">
    <location>
        <position position="1"/>
    </location>
</feature>
<dbReference type="Proteomes" id="UP001318040">
    <property type="component" value="Chromosome 46"/>
</dbReference>
<comment type="similarity">
    <text evidence="9">Belongs to the exonuclease superfamily. TREX family.</text>
</comment>
<evidence type="ECO:0000256" key="5">
    <source>
        <dbReference type="ARBA" id="ARBA00022723"/>
    </source>
</evidence>
<dbReference type="EC" id="3.1.11.2" evidence="3"/>
<dbReference type="AlphaFoldDB" id="A0AAJ7U2R5"/>
<evidence type="ECO:0000259" key="11">
    <source>
        <dbReference type="SMART" id="SM00479"/>
    </source>
</evidence>
<dbReference type="KEGG" id="pmrn:116952211"/>
<dbReference type="InterPro" id="IPR012337">
    <property type="entry name" value="RNaseH-like_sf"/>
</dbReference>
<keyword evidence="6" id="KW-0378">Hydrolase</keyword>
<evidence type="ECO:0000256" key="7">
    <source>
        <dbReference type="ARBA" id="ARBA00022839"/>
    </source>
</evidence>
<dbReference type="SMART" id="SM00479">
    <property type="entry name" value="EXOIII"/>
    <property type="match status" value="1"/>
</dbReference>
<reference evidence="13" key="1">
    <citation type="submission" date="2025-08" db="UniProtKB">
        <authorList>
            <consortium name="RefSeq"/>
        </authorList>
    </citation>
    <scope>IDENTIFICATION</scope>
    <source>
        <tissue evidence="13">Sperm</tissue>
    </source>
</reference>
<feature type="region of interest" description="Disordered" evidence="10">
    <location>
        <begin position="241"/>
        <end position="279"/>
    </location>
</feature>
<dbReference type="RefSeq" id="XP_032827238.1">
    <property type="nucleotide sequence ID" value="XM_032971347.1"/>
</dbReference>
<name>A0AAJ7U2R5_PETMA</name>
<dbReference type="PANTHER" id="PTHR13058">
    <property type="entry name" value="THREE PRIME REPAIR EXONUCLEASE 1, 2"/>
    <property type="match status" value="1"/>
</dbReference>
<dbReference type="InterPro" id="IPR013520">
    <property type="entry name" value="Ribonucl_H"/>
</dbReference>
<feature type="compositionally biased region" description="Pro residues" evidence="10">
    <location>
        <begin position="242"/>
        <end position="253"/>
    </location>
</feature>
<evidence type="ECO:0000256" key="4">
    <source>
        <dbReference type="ARBA" id="ARBA00022722"/>
    </source>
</evidence>
<sequence length="378" mass="41066">VAGGSRRTVERLVLQRRAASTRRRWGTARATADTNASFCAGPPLGAKLEPQQQPPAAAAEVSRGEEEGGGSGGPPKPAPTELPPPEPAQTLVFVDAETTGLPESRPRATELCFIAVDRRGLSVATRTDEGVPLPPRVHDKLTFCMEPNKVVDAEAGRLTGLTNDILAQNRRRPFDARAARLVLDFLARQAPPVCLVAHNGIQFDFPLLKDELSSVGETLPPGTLCADTLPAMRQIMAHNSPWPTPELAQPPPGEHSRKRKLLARGRGRGRGRGYANDYGYEDPNSHRKVAFGKKNKFRLGDIYVQFFGHEPPVGLHNAETDTMALLSIAQHCAPQLLAWMDLNARPIADVQPLYQPAPPKDGTKKEEGEEDDDVIVLL</sequence>
<comment type="catalytic activity">
    <reaction evidence="1">
        <text>Exonucleolytic cleavage in the 3'- to 5'-direction to yield nucleoside 5'-phosphates.</text>
        <dbReference type="EC" id="3.1.11.2"/>
    </reaction>
</comment>
<feature type="region of interest" description="Disordered" evidence="10">
    <location>
        <begin position="351"/>
        <end position="373"/>
    </location>
</feature>
<evidence type="ECO:0000256" key="2">
    <source>
        <dbReference type="ARBA" id="ARBA00001946"/>
    </source>
</evidence>
<keyword evidence="5" id="KW-0479">Metal-binding</keyword>
<feature type="domain" description="Exonuclease" evidence="11">
    <location>
        <begin position="90"/>
        <end position="338"/>
    </location>
</feature>